<name>A0ABT4VGD0_9HYPH</name>
<feature type="domain" description="Fatty acid desaturase" evidence="13">
    <location>
        <begin position="117"/>
        <end position="331"/>
    </location>
</feature>
<evidence type="ECO:0000256" key="1">
    <source>
        <dbReference type="ARBA" id="ARBA00004429"/>
    </source>
</evidence>
<dbReference type="RefSeq" id="WP_271087263.1">
    <property type="nucleotide sequence ID" value="NZ_JAPJZH010000001.1"/>
</dbReference>
<keyword evidence="11 12" id="KW-0472">Membrane</keyword>
<keyword evidence="6" id="KW-0479">Metal-binding</keyword>
<evidence type="ECO:0000313" key="14">
    <source>
        <dbReference type="EMBL" id="MDA4843755.1"/>
    </source>
</evidence>
<accession>A0ABT4VGD0</accession>
<evidence type="ECO:0000256" key="12">
    <source>
        <dbReference type="SAM" id="Phobius"/>
    </source>
</evidence>
<evidence type="ECO:0000256" key="4">
    <source>
        <dbReference type="ARBA" id="ARBA00022519"/>
    </source>
</evidence>
<dbReference type="PANTHER" id="PTHR38674">
    <property type="entry name" value="ALKANE 1-MONOOXYGENASE 1"/>
    <property type="match status" value="1"/>
</dbReference>
<dbReference type="InterPro" id="IPR005804">
    <property type="entry name" value="FA_desaturase_dom"/>
</dbReference>
<gene>
    <name evidence="14" type="ORF">OOZ53_00240</name>
</gene>
<dbReference type="CDD" id="cd03512">
    <property type="entry name" value="Alkane-hydroxylase"/>
    <property type="match status" value="1"/>
</dbReference>
<proteinExistence type="inferred from homology"/>
<dbReference type="InterPro" id="IPR033885">
    <property type="entry name" value="AlkB/XylM"/>
</dbReference>
<reference evidence="14" key="1">
    <citation type="submission" date="2022-11" db="EMBL/GenBank/DDBJ databases">
        <title>Hoeflea poritis sp. nov., isolated from scleractinian coral Porites lutea.</title>
        <authorList>
            <person name="Zhang G."/>
            <person name="Wei Q."/>
            <person name="Cai L."/>
        </authorList>
    </citation>
    <scope>NUCLEOTIDE SEQUENCE</scope>
    <source>
        <strain evidence="14">E7-10</strain>
    </source>
</reference>
<feature type="transmembrane region" description="Helical" evidence="12">
    <location>
        <begin position="87"/>
        <end position="110"/>
    </location>
</feature>
<feature type="transmembrane region" description="Helical" evidence="12">
    <location>
        <begin position="47"/>
        <end position="67"/>
    </location>
</feature>
<evidence type="ECO:0000256" key="6">
    <source>
        <dbReference type="ARBA" id="ARBA00022723"/>
    </source>
</evidence>
<evidence type="ECO:0000256" key="5">
    <source>
        <dbReference type="ARBA" id="ARBA00022692"/>
    </source>
</evidence>
<keyword evidence="5 12" id="KW-0812">Transmembrane</keyword>
<evidence type="ECO:0000256" key="2">
    <source>
        <dbReference type="ARBA" id="ARBA00010823"/>
    </source>
</evidence>
<comment type="similarity">
    <text evidence="2">Belongs to the fatty acid desaturase type 1 family. AlkB subfamily.</text>
</comment>
<feature type="transmembrane region" description="Helical" evidence="12">
    <location>
        <begin position="233"/>
        <end position="257"/>
    </location>
</feature>
<comment type="caution">
    <text evidence="14">The sequence shown here is derived from an EMBL/GenBank/DDBJ whole genome shotgun (WGS) entry which is preliminary data.</text>
</comment>
<dbReference type="Pfam" id="PF00487">
    <property type="entry name" value="FA_desaturase"/>
    <property type="match status" value="1"/>
</dbReference>
<protein>
    <submittedName>
        <fullName evidence="14">Alkane 1-monooxygenase</fullName>
    </submittedName>
</protein>
<feature type="transmembrane region" description="Helical" evidence="12">
    <location>
        <begin position="22"/>
        <end position="40"/>
    </location>
</feature>
<keyword evidence="15" id="KW-1185">Reference proteome</keyword>
<comment type="subcellular location">
    <subcellularLocation>
        <location evidence="1">Cell inner membrane</location>
        <topology evidence="1">Multi-pass membrane protein</topology>
    </subcellularLocation>
</comment>
<keyword evidence="9" id="KW-0408">Iron</keyword>
<evidence type="ECO:0000256" key="3">
    <source>
        <dbReference type="ARBA" id="ARBA00022475"/>
    </source>
</evidence>
<keyword evidence="4" id="KW-0997">Cell inner membrane</keyword>
<dbReference type="PANTHER" id="PTHR38674:SF1">
    <property type="entry name" value="ALKANE 1-MONOOXYGENASE 1"/>
    <property type="match status" value="1"/>
</dbReference>
<feature type="transmembrane region" description="Helical" evidence="12">
    <location>
        <begin position="117"/>
        <end position="138"/>
    </location>
</feature>
<evidence type="ECO:0000256" key="7">
    <source>
        <dbReference type="ARBA" id="ARBA00022989"/>
    </source>
</evidence>
<evidence type="ECO:0000256" key="9">
    <source>
        <dbReference type="ARBA" id="ARBA00023004"/>
    </source>
</evidence>
<sequence>MIFVAVSKDGENVSYHDTKRHLWWASVLSPAVPGLSAAMLSWSGQPLWSLVPLAFYYLAVPLLDIAFGEDMNNPPEAVVEQLSHDNYYRMLLFCSLPVLWGSFLICAIVAATADLPAWAYVSLALSAGAASGGGLAVGHELGHKLNLLDQWGGKLVCALTGYSHFCIEHNRGHHTYVATPEDCASARLGESVYGFALREIPGAALRAWRLERARLEKKGYGFWNVRNDILQGYAIAIAVAIVLIAALGWIVLPFLLIHHFAGWLQLTFANYVEHYGLKRQKRENGRYEPCAPRHSWNTNHIVSNLMLFHLQRHSDHHANPLRPYQALRDFEALPRLPSGYPGCFVMAVIPPWWRRVMDPRVMRWADGDVNKANVVPGLEGCYGAQD</sequence>
<keyword evidence="8" id="KW-0560">Oxidoreductase</keyword>
<evidence type="ECO:0000259" key="13">
    <source>
        <dbReference type="Pfam" id="PF00487"/>
    </source>
</evidence>
<keyword evidence="3" id="KW-1003">Cell membrane</keyword>
<evidence type="ECO:0000313" key="15">
    <source>
        <dbReference type="Proteomes" id="UP001148313"/>
    </source>
</evidence>
<evidence type="ECO:0000256" key="11">
    <source>
        <dbReference type="ARBA" id="ARBA00023136"/>
    </source>
</evidence>
<dbReference type="EMBL" id="JAPJZH010000001">
    <property type="protein sequence ID" value="MDA4843755.1"/>
    <property type="molecule type" value="Genomic_DNA"/>
</dbReference>
<evidence type="ECO:0000256" key="10">
    <source>
        <dbReference type="ARBA" id="ARBA00023033"/>
    </source>
</evidence>
<dbReference type="Proteomes" id="UP001148313">
    <property type="component" value="Unassembled WGS sequence"/>
</dbReference>
<keyword evidence="10" id="KW-0503">Monooxygenase</keyword>
<organism evidence="14 15">
    <name type="scientific">Hoeflea poritis</name>
    <dbReference type="NCBI Taxonomy" id="2993659"/>
    <lineage>
        <taxon>Bacteria</taxon>
        <taxon>Pseudomonadati</taxon>
        <taxon>Pseudomonadota</taxon>
        <taxon>Alphaproteobacteria</taxon>
        <taxon>Hyphomicrobiales</taxon>
        <taxon>Rhizobiaceae</taxon>
        <taxon>Hoeflea</taxon>
    </lineage>
</organism>
<keyword evidence="7 12" id="KW-1133">Transmembrane helix</keyword>
<evidence type="ECO:0000256" key="8">
    <source>
        <dbReference type="ARBA" id="ARBA00023002"/>
    </source>
</evidence>